<comment type="caution">
    <text evidence="2">The sequence shown here is derived from an EMBL/GenBank/DDBJ whole genome shotgun (WGS) entry which is preliminary data.</text>
</comment>
<name>A0AAV9ZTM0_9AGAR</name>
<keyword evidence="3" id="KW-1185">Reference proteome</keyword>
<evidence type="ECO:0000313" key="2">
    <source>
        <dbReference type="EMBL" id="KAK6991842.1"/>
    </source>
</evidence>
<dbReference type="AlphaFoldDB" id="A0AAV9ZTM0"/>
<evidence type="ECO:0000256" key="1">
    <source>
        <dbReference type="SAM" id="MobiDB-lite"/>
    </source>
</evidence>
<dbReference type="Proteomes" id="UP001362999">
    <property type="component" value="Unassembled WGS sequence"/>
</dbReference>
<organism evidence="2 3">
    <name type="scientific">Favolaschia claudopus</name>
    <dbReference type="NCBI Taxonomy" id="2862362"/>
    <lineage>
        <taxon>Eukaryota</taxon>
        <taxon>Fungi</taxon>
        <taxon>Dikarya</taxon>
        <taxon>Basidiomycota</taxon>
        <taxon>Agaricomycotina</taxon>
        <taxon>Agaricomycetes</taxon>
        <taxon>Agaricomycetidae</taxon>
        <taxon>Agaricales</taxon>
        <taxon>Marasmiineae</taxon>
        <taxon>Mycenaceae</taxon>
        <taxon>Favolaschia</taxon>
    </lineage>
</organism>
<feature type="compositionally biased region" description="Basic residues" evidence="1">
    <location>
        <begin position="307"/>
        <end position="319"/>
    </location>
</feature>
<evidence type="ECO:0000313" key="3">
    <source>
        <dbReference type="Proteomes" id="UP001362999"/>
    </source>
</evidence>
<reference evidence="2 3" key="1">
    <citation type="journal article" date="2024" name="J Genomics">
        <title>Draft genome sequencing and assembly of Favolaschia claudopus CIRM-BRFM 2984 isolated from oak limbs.</title>
        <authorList>
            <person name="Navarro D."/>
            <person name="Drula E."/>
            <person name="Chaduli D."/>
            <person name="Cazenave R."/>
            <person name="Ahrendt S."/>
            <person name="Wang J."/>
            <person name="Lipzen A."/>
            <person name="Daum C."/>
            <person name="Barry K."/>
            <person name="Grigoriev I.V."/>
            <person name="Favel A."/>
            <person name="Rosso M.N."/>
            <person name="Martin F."/>
        </authorList>
    </citation>
    <scope>NUCLEOTIDE SEQUENCE [LARGE SCALE GENOMIC DNA]</scope>
    <source>
        <strain evidence="2 3">CIRM-BRFM 2984</strain>
    </source>
</reference>
<sequence>MVRPPAAKVIKGADWISSHLPKLDIPPKLKKTTHKGTGIDCPKTYWEFNIDRLERLFEHKVVKDALNKTYPDIDVERSHLLATEGDVERAANLYLIRGVNFIFNAILDNLPLAPLARPKLRCSSQIANDDSRIDVIWKLFLPNAPNPVTVLIVEYKRCMAIKKSEWVVRTYDMADDITQDVLDLHIGDRKKEKLDEQALKIRKEDNQTFIARQLTKYSEEFEAPIILAFDWRNLIMLDLYPDMKSFKDLQNPAQIFISREGSRKYPGSEWTHRRTLLAGYIRALEKLNYLVPVPAPCQPPSDPNAGRVKHPRKVKQTPK</sequence>
<gene>
    <name evidence="2" type="ORF">R3P38DRAFT_2803535</name>
</gene>
<proteinExistence type="predicted"/>
<feature type="region of interest" description="Disordered" evidence="1">
    <location>
        <begin position="295"/>
        <end position="319"/>
    </location>
</feature>
<dbReference type="EMBL" id="JAWWNJ010000115">
    <property type="protein sequence ID" value="KAK6991842.1"/>
    <property type="molecule type" value="Genomic_DNA"/>
</dbReference>
<protein>
    <submittedName>
        <fullName evidence="2">Uncharacterized protein</fullName>
    </submittedName>
</protein>
<accession>A0AAV9ZTM0</accession>